<sequence length="217" mass="24086">MAVVEKHPFYLQLEDAHGNNNDLPTLEEIWNGAQFPGTPTSIASSTRYQPYILNNPVAEAHLSSERTSAVQTTKKSTKKGKGSKKKEHWKSKGVRRSRRLVAIRRQRLAYPYIPQTTLRRSKRIANQPEGKAVCKVKTDSSSSLSIVMVRRSLRNSIVLFSNPKLLVQFVHDSFVISSVFDRCVGGGHFTLIIAAGSRLAPQNVGSYDVLASVIPAQ</sequence>
<feature type="region of interest" description="Disordered" evidence="1">
    <location>
        <begin position="62"/>
        <end position="96"/>
    </location>
</feature>
<dbReference type="Proteomes" id="UP000758603">
    <property type="component" value="Unassembled WGS sequence"/>
</dbReference>
<organism evidence="2 3">
    <name type="scientific">Truncatella angustata</name>
    <dbReference type="NCBI Taxonomy" id="152316"/>
    <lineage>
        <taxon>Eukaryota</taxon>
        <taxon>Fungi</taxon>
        <taxon>Dikarya</taxon>
        <taxon>Ascomycota</taxon>
        <taxon>Pezizomycotina</taxon>
        <taxon>Sordariomycetes</taxon>
        <taxon>Xylariomycetidae</taxon>
        <taxon>Amphisphaeriales</taxon>
        <taxon>Sporocadaceae</taxon>
        <taxon>Truncatella</taxon>
    </lineage>
</organism>
<dbReference type="GeneID" id="70137754"/>
<feature type="compositionally biased region" description="Basic residues" evidence="1">
    <location>
        <begin position="75"/>
        <end position="96"/>
    </location>
</feature>
<evidence type="ECO:0000313" key="2">
    <source>
        <dbReference type="EMBL" id="KAH6653443.1"/>
    </source>
</evidence>
<evidence type="ECO:0000313" key="3">
    <source>
        <dbReference type="Proteomes" id="UP000758603"/>
    </source>
</evidence>
<proteinExistence type="predicted"/>
<protein>
    <submittedName>
        <fullName evidence="2">Uncharacterized protein</fullName>
    </submittedName>
</protein>
<accession>A0A9P8UK22</accession>
<comment type="caution">
    <text evidence="2">The sequence shown here is derived from an EMBL/GenBank/DDBJ whole genome shotgun (WGS) entry which is preliminary data.</text>
</comment>
<dbReference type="AlphaFoldDB" id="A0A9P8UK22"/>
<dbReference type="EMBL" id="JAGPXC010000005">
    <property type="protein sequence ID" value="KAH6653443.1"/>
    <property type="molecule type" value="Genomic_DNA"/>
</dbReference>
<gene>
    <name evidence="2" type="ORF">BKA67DRAFT_678995</name>
</gene>
<dbReference type="RefSeq" id="XP_045957720.1">
    <property type="nucleotide sequence ID" value="XM_046108863.1"/>
</dbReference>
<reference evidence="2" key="1">
    <citation type="journal article" date="2021" name="Nat. Commun.">
        <title>Genetic determinants of endophytism in the Arabidopsis root mycobiome.</title>
        <authorList>
            <person name="Mesny F."/>
            <person name="Miyauchi S."/>
            <person name="Thiergart T."/>
            <person name="Pickel B."/>
            <person name="Atanasova L."/>
            <person name="Karlsson M."/>
            <person name="Huettel B."/>
            <person name="Barry K.W."/>
            <person name="Haridas S."/>
            <person name="Chen C."/>
            <person name="Bauer D."/>
            <person name="Andreopoulos W."/>
            <person name="Pangilinan J."/>
            <person name="LaButti K."/>
            <person name="Riley R."/>
            <person name="Lipzen A."/>
            <person name="Clum A."/>
            <person name="Drula E."/>
            <person name="Henrissat B."/>
            <person name="Kohler A."/>
            <person name="Grigoriev I.V."/>
            <person name="Martin F.M."/>
            <person name="Hacquard S."/>
        </authorList>
    </citation>
    <scope>NUCLEOTIDE SEQUENCE</scope>
    <source>
        <strain evidence="2">MPI-SDFR-AT-0073</strain>
    </source>
</reference>
<evidence type="ECO:0000256" key="1">
    <source>
        <dbReference type="SAM" id="MobiDB-lite"/>
    </source>
</evidence>
<keyword evidence="3" id="KW-1185">Reference proteome</keyword>
<name>A0A9P8UK22_9PEZI</name>